<proteinExistence type="predicted"/>
<evidence type="ECO:0000313" key="1">
    <source>
        <dbReference type="EMBL" id="MBS4188652.1"/>
    </source>
</evidence>
<dbReference type="RefSeq" id="WP_213100178.1">
    <property type="nucleotide sequence ID" value="NZ_JAGYPM010000001.1"/>
</dbReference>
<sequence>MPVIGLRDFYAAKVEDDETLGVPRKLSPAISANITPNYNITTLYGDDRAVEVAEALGDIDFEIGMTDLTQDDYAFLLGKEKNSDGVIEDSADDIAPYVSIGFRIPLSGGGFRYYWYYKGKFNPPTQQAQTKGENVEFQTPTISGKFVSREDGKWRASIDSTDTGVNQSVIDNWFKEVYKPKQEVPGS</sequence>
<comment type="caution">
    <text evidence="1">The sequence shown here is derived from an EMBL/GenBank/DDBJ whole genome shotgun (WGS) entry which is preliminary data.</text>
</comment>
<dbReference type="NCBIfam" id="TIGR01603">
    <property type="entry name" value="maj_tail_phi13"/>
    <property type="match status" value="1"/>
</dbReference>
<keyword evidence="2" id="KW-1185">Reference proteome</keyword>
<evidence type="ECO:0000313" key="2">
    <source>
        <dbReference type="Proteomes" id="UP000681027"/>
    </source>
</evidence>
<name>A0ABS5NLG5_9BACI</name>
<dbReference type="Proteomes" id="UP000681027">
    <property type="component" value="Unassembled WGS sequence"/>
</dbReference>
<protein>
    <submittedName>
        <fullName evidence="1">Phage tail protein</fullName>
    </submittedName>
</protein>
<dbReference type="EMBL" id="JAGYPM010000001">
    <property type="protein sequence ID" value="MBS4188652.1"/>
    <property type="molecule type" value="Genomic_DNA"/>
</dbReference>
<accession>A0ABS5NLG5</accession>
<dbReference type="InterPro" id="IPR006490">
    <property type="entry name" value="Maj_tail_phi13"/>
</dbReference>
<gene>
    <name evidence="1" type="ORF">KHA94_00260</name>
</gene>
<organism evidence="1 2">
    <name type="scientific">Cytobacillus citreus</name>
    <dbReference type="NCBI Taxonomy" id="2833586"/>
    <lineage>
        <taxon>Bacteria</taxon>
        <taxon>Bacillati</taxon>
        <taxon>Bacillota</taxon>
        <taxon>Bacilli</taxon>
        <taxon>Bacillales</taxon>
        <taxon>Bacillaceae</taxon>
        <taxon>Cytobacillus</taxon>
    </lineage>
</organism>
<reference evidence="1 2" key="1">
    <citation type="submission" date="2021-05" db="EMBL/GenBank/DDBJ databases">
        <title>Novel Bacillus species.</title>
        <authorList>
            <person name="Liu G."/>
        </authorList>
    </citation>
    <scope>NUCLEOTIDE SEQUENCE [LARGE SCALE GENOMIC DNA]</scope>
    <source>
        <strain evidence="1 2">FJAT-49705</strain>
    </source>
</reference>